<dbReference type="RefSeq" id="WP_052267809.1">
    <property type="nucleotide sequence ID" value="NZ_BDGS01000001.1"/>
</dbReference>
<dbReference type="InterPro" id="IPR018490">
    <property type="entry name" value="cNMP-bd_dom_sf"/>
</dbReference>
<dbReference type="SUPFAM" id="SSF46785">
    <property type="entry name" value="Winged helix' DNA-binding domain"/>
    <property type="match status" value="1"/>
</dbReference>
<dbReference type="GO" id="GO:0005829">
    <property type="term" value="C:cytosol"/>
    <property type="evidence" value="ECO:0007669"/>
    <property type="project" value="TreeGrafter"/>
</dbReference>
<name>A0A1A9KCD7_9PSED</name>
<dbReference type="InterPro" id="IPR000595">
    <property type="entry name" value="cNMP-bd_dom"/>
</dbReference>
<evidence type="ECO:0000256" key="3">
    <source>
        <dbReference type="ARBA" id="ARBA00023163"/>
    </source>
</evidence>
<dbReference type="PROSITE" id="PS51063">
    <property type="entry name" value="HTH_CRP_2"/>
    <property type="match status" value="1"/>
</dbReference>
<evidence type="ECO:0000313" key="5">
    <source>
        <dbReference type="Proteomes" id="UP000077748"/>
    </source>
</evidence>
<organism evidence="4 5">
    <name type="scientific">Pseudomonas citronellolis</name>
    <dbReference type="NCBI Taxonomy" id="53408"/>
    <lineage>
        <taxon>Bacteria</taxon>
        <taxon>Pseudomonadati</taxon>
        <taxon>Pseudomonadota</taxon>
        <taxon>Gammaproteobacteria</taxon>
        <taxon>Pseudomonadales</taxon>
        <taxon>Pseudomonadaceae</taxon>
        <taxon>Pseudomonas</taxon>
    </lineage>
</organism>
<protein>
    <submittedName>
        <fullName evidence="4">Uncharacterized protein</fullName>
    </submittedName>
</protein>
<dbReference type="Proteomes" id="UP000077748">
    <property type="component" value="Chromosome"/>
</dbReference>
<dbReference type="PROSITE" id="PS50042">
    <property type="entry name" value="CNMP_BINDING_3"/>
    <property type="match status" value="1"/>
</dbReference>
<keyword evidence="1" id="KW-0805">Transcription regulation</keyword>
<dbReference type="Gene3D" id="2.60.120.10">
    <property type="entry name" value="Jelly Rolls"/>
    <property type="match status" value="1"/>
</dbReference>
<gene>
    <name evidence="4" type="ORF">A9C11_14950</name>
</gene>
<dbReference type="Pfam" id="PF00027">
    <property type="entry name" value="cNMP_binding"/>
    <property type="match status" value="1"/>
</dbReference>
<sequence>MTTPSEVSASHLRTLLGNPSFALLPAEVRDEVLAHGRQRRLAAGQRLFRRGDRADGLYIVLEGSLRLSGTSRDGLEAVLNFYEPGCWVGLVSLLDGQPRIHDAQAAMPSLVLQLTPADVESLIGRHPAFARFLLHLQSSMLRALLVGFEAFSTQSLEQRLASRLLALAAAFGSANADGGLAIELRLSQETLALLLGSTRQRVSQLLKKWGQDGIIEQKYGCIVVLDRGRLEALARE</sequence>
<reference evidence="4 5" key="1">
    <citation type="submission" date="2016-05" db="EMBL/GenBank/DDBJ databases">
        <title>Genome Sequence of Pseudomonas citronellolis Strain SJTE-3, an Estrogens and Persistent Organic Pollutants degradation strain.</title>
        <authorList>
            <person name="Liang R."/>
        </authorList>
    </citation>
    <scope>NUCLEOTIDE SEQUENCE [LARGE SCALE GENOMIC DNA]</scope>
    <source>
        <strain evidence="4 5">SJTE-3</strain>
    </source>
</reference>
<proteinExistence type="predicted"/>
<dbReference type="InterPro" id="IPR050397">
    <property type="entry name" value="Env_Response_Regulators"/>
</dbReference>
<dbReference type="PANTHER" id="PTHR24567">
    <property type="entry name" value="CRP FAMILY TRANSCRIPTIONAL REGULATORY PROTEIN"/>
    <property type="match status" value="1"/>
</dbReference>
<evidence type="ECO:0000313" key="4">
    <source>
        <dbReference type="EMBL" id="ANI15202.1"/>
    </source>
</evidence>
<keyword evidence="2" id="KW-0238">DNA-binding</keyword>
<accession>A0A1A9KCD7</accession>
<dbReference type="Gene3D" id="1.10.10.10">
    <property type="entry name" value="Winged helix-like DNA-binding domain superfamily/Winged helix DNA-binding domain"/>
    <property type="match status" value="1"/>
</dbReference>
<dbReference type="SMART" id="SM00419">
    <property type="entry name" value="HTH_CRP"/>
    <property type="match status" value="1"/>
</dbReference>
<dbReference type="SMART" id="SM00100">
    <property type="entry name" value="cNMP"/>
    <property type="match status" value="1"/>
</dbReference>
<dbReference type="InterPro" id="IPR036390">
    <property type="entry name" value="WH_DNA-bd_sf"/>
</dbReference>
<evidence type="ECO:0000256" key="1">
    <source>
        <dbReference type="ARBA" id="ARBA00023015"/>
    </source>
</evidence>
<dbReference type="Pfam" id="PF13545">
    <property type="entry name" value="HTH_Crp_2"/>
    <property type="match status" value="1"/>
</dbReference>
<dbReference type="InterPro" id="IPR014710">
    <property type="entry name" value="RmlC-like_jellyroll"/>
</dbReference>
<dbReference type="GO" id="GO:0003700">
    <property type="term" value="F:DNA-binding transcription factor activity"/>
    <property type="evidence" value="ECO:0007669"/>
    <property type="project" value="TreeGrafter"/>
</dbReference>
<dbReference type="SUPFAM" id="SSF51206">
    <property type="entry name" value="cAMP-binding domain-like"/>
    <property type="match status" value="1"/>
</dbReference>
<evidence type="ECO:0000256" key="2">
    <source>
        <dbReference type="ARBA" id="ARBA00023125"/>
    </source>
</evidence>
<dbReference type="AlphaFoldDB" id="A0A1A9KCD7"/>
<dbReference type="CDD" id="cd00038">
    <property type="entry name" value="CAP_ED"/>
    <property type="match status" value="1"/>
</dbReference>
<keyword evidence="3" id="KW-0804">Transcription</keyword>
<dbReference type="PANTHER" id="PTHR24567:SF74">
    <property type="entry name" value="HTH-TYPE TRANSCRIPTIONAL REGULATOR ARCR"/>
    <property type="match status" value="1"/>
</dbReference>
<dbReference type="GO" id="GO:0003677">
    <property type="term" value="F:DNA binding"/>
    <property type="evidence" value="ECO:0007669"/>
    <property type="project" value="UniProtKB-KW"/>
</dbReference>
<dbReference type="EMBL" id="CP015878">
    <property type="protein sequence ID" value="ANI15202.1"/>
    <property type="molecule type" value="Genomic_DNA"/>
</dbReference>
<dbReference type="InterPro" id="IPR012318">
    <property type="entry name" value="HTH_CRP"/>
</dbReference>
<dbReference type="InterPro" id="IPR036388">
    <property type="entry name" value="WH-like_DNA-bd_sf"/>
</dbReference>